<protein>
    <recommendedName>
        <fullName evidence="3">DUF1985 domain-containing protein</fullName>
    </recommendedName>
</protein>
<keyword evidence="2" id="KW-1185">Reference proteome</keyword>
<sequence length="166" mass="18964">MAKVHKTRQKRGKKFTPAISRPSLPKSLKYVVKQISTHSLKFGQTYNMYFVKDLNLSMGVEGIALFKNSIFGSYLNIHTCNYQEFAIITGLKCTGNPDDFKYPDSTGSRLNQRYFLDLLNSMVDINIFLGTTCIFQVNEIIEARENQSKLDASFRWHALCSKCADK</sequence>
<dbReference type="Proteomes" id="UP000824120">
    <property type="component" value="Chromosome 12"/>
</dbReference>
<organism evidence="1 2">
    <name type="scientific">Solanum commersonii</name>
    <name type="common">Commerson's wild potato</name>
    <name type="synonym">Commerson's nightshade</name>
    <dbReference type="NCBI Taxonomy" id="4109"/>
    <lineage>
        <taxon>Eukaryota</taxon>
        <taxon>Viridiplantae</taxon>
        <taxon>Streptophyta</taxon>
        <taxon>Embryophyta</taxon>
        <taxon>Tracheophyta</taxon>
        <taxon>Spermatophyta</taxon>
        <taxon>Magnoliopsida</taxon>
        <taxon>eudicotyledons</taxon>
        <taxon>Gunneridae</taxon>
        <taxon>Pentapetalae</taxon>
        <taxon>asterids</taxon>
        <taxon>lamiids</taxon>
        <taxon>Solanales</taxon>
        <taxon>Solanaceae</taxon>
        <taxon>Solanoideae</taxon>
        <taxon>Solaneae</taxon>
        <taxon>Solanum</taxon>
    </lineage>
</organism>
<evidence type="ECO:0008006" key="3">
    <source>
        <dbReference type="Google" id="ProtNLM"/>
    </source>
</evidence>
<dbReference type="AlphaFoldDB" id="A0A9J5W9U2"/>
<accession>A0A9J5W9U2</accession>
<name>A0A9J5W9U2_SOLCO</name>
<reference evidence="1 2" key="1">
    <citation type="submission" date="2020-09" db="EMBL/GenBank/DDBJ databases">
        <title>De no assembly of potato wild relative species, Solanum commersonii.</title>
        <authorList>
            <person name="Cho K."/>
        </authorList>
    </citation>
    <scope>NUCLEOTIDE SEQUENCE [LARGE SCALE GENOMIC DNA]</scope>
    <source>
        <strain evidence="1">LZ3.2</strain>
        <tissue evidence="1">Leaf</tissue>
    </source>
</reference>
<comment type="caution">
    <text evidence="1">The sequence shown here is derived from an EMBL/GenBank/DDBJ whole genome shotgun (WGS) entry which is preliminary data.</text>
</comment>
<dbReference type="EMBL" id="JACXVP010000012">
    <property type="protein sequence ID" value="KAG5571726.1"/>
    <property type="molecule type" value="Genomic_DNA"/>
</dbReference>
<evidence type="ECO:0000313" key="2">
    <source>
        <dbReference type="Proteomes" id="UP000824120"/>
    </source>
</evidence>
<gene>
    <name evidence="1" type="ORF">H5410_061492</name>
</gene>
<dbReference type="OrthoDB" id="1305596at2759"/>
<proteinExistence type="predicted"/>
<evidence type="ECO:0000313" key="1">
    <source>
        <dbReference type="EMBL" id="KAG5571726.1"/>
    </source>
</evidence>